<proteinExistence type="predicted"/>
<evidence type="ECO:0000313" key="2">
    <source>
        <dbReference type="EMBL" id="RFD21466.1"/>
    </source>
</evidence>
<sequence length="92" mass="10542">MDKPPRDPAVADVAPEATYLTGYDEQHLITYLRLLDAEADQADWQDVARLVLHRDPAVDPERTRQCWMSHLARAHWMTSHGFRHLLRGGAPN</sequence>
<feature type="domain" description="T6SS Transcription factor RovC-like DNA binding" evidence="1">
    <location>
        <begin position="14"/>
        <end position="87"/>
    </location>
</feature>
<accession>A0A371Z4R6</accession>
<dbReference type="Proteomes" id="UP000262371">
    <property type="component" value="Unassembled WGS sequence"/>
</dbReference>
<dbReference type="AlphaFoldDB" id="A0A371Z4R6"/>
<dbReference type="EMBL" id="QUWV01000003">
    <property type="protein sequence ID" value="RFD21466.1"/>
    <property type="molecule type" value="Genomic_DNA"/>
</dbReference>
<organism evidence="2 3">
    <name type="scientific">Komagataeibacter melaceti</name>
    <dbReference type="NCBI Taxonomy" id="2766577"/>
    <lineage>
        <taxon>Bacteria</taxon>
        <taxon>Pseudomonadati</taxon>
        <taxon>Pseudomonadota</taxon>
        <taxon>Alphaproteobacteria</taxon>
        <taxon>Acetobacterales</taxon>
        <taxon>Acetobacteraceae</taxon>
        <taxon>Komagataeibacter</taxon>
    </lineage>
</organism>
<keyword evidence="3" id="KW-1185">Reference proteome</keyword>
<gene>
    <name evidence="2" type="ORF">DY926_00510</name>
</gene>
<comment type="caution">
    <text evidence="2">The sequence shown here is derived from an EMBL/GenBank/DDBJ whole genome shotgun (WGS) entry which is preliminary data.</text>
</comment>
<dbReference type="InterPro" id="IPR018754">
    <property type="entry name" value="RovC-like_DNA-bd"/>
</dbReference>
<dbReference type="OrthoDB" id="9811330at2"/>
<name>A0A371Z4R6_9PROT</name>
<protein>
    <submittedName>
        <fullName evidence="2">DUF2285 domain-containing protein</fullName>
    </submittedName>
</protein>
<dbReference type="RefSeq" id="WP_116701584.1">
    <property type="nucleotide sequence ID" value="NZ_QUWV01000003.1"/>
</dbReference>
<evidence type="ECO:0000313" key="3">
    <source>
        <dbReference type="Proteomes" id="UP000262371"/>
    </source>
</evidence>
<reference evidence="2 3" key="1">
    <citation type="submission" date="2018-08" db="EMBL/GenBank/DDBJ databases">
        <title>Komagataeibacter sp. AV 382.</title>
        <authorList>
            <person name="Skraban J."/>
            <person name="Trcek J."/>
        </authorList>
    </citation>
    <scope>NUCLEOTIDE SEQUENCE [LARGE SCALE GENOMIC DNA]</scope>
    <source>
        <strain evidence="2 3">AV 382</strain>
    </source>
</reference>
<evidence type="ECO:0000259" key="1">
    <source>
        <dbReference type="Pfam" id="PF10074"/>
    </source>
</evidence>
<dbReference type="Pfam" id="PF10074">
    <property type="entry name" value="RovC_DNA-bd"/>
    <property type="match status" value="1"/>
</dbReference>